<dbReference type="AlphaFoldDB" id="A0A915B3D3"/>
<accession>A0A915B3D3</accession>
<keyword evidence="1" id="KW-1185">Reference proteome</keyword>
<evidence type="ECO:0000313" key="2">
    <source>
        <dbReference type="WBParaSite" id="PgR022X_g042_t01"/>
    </source>
</evidence>
<dbReference type="WBParaSite" id="PgR022X_g042_t01">
    <property type="protein sequence ID" value="PgR022X_g042_t01"/>
    <property type="gene ID" value="PgR022X_g042"/>
</dbReference>
<sequence length="286" mass="32615">MEGLSLDQRKGPSLDHGGSIIRDHGRVYHWIMEGPYHWPVMEGSVIGINGGSIMWDHKVMKVTGHRGWTYERHLCQNLSVNEIRGDEVITMSSGAGLVYMNWESIIGSRCNQEGSIIDGSWRVCQLDMEAQVAQWRAISDAEVLSWIMEGPSLDHGRVHPLGSSEGLSLDLWRVYHWIMEGLFIWIMEGLSLDQWRTHPLDHEGPIIGITRVYHWIMEGLSLDATEVYHWIMEGLSLDHGGSIIGSWRVCHWIMEDPSLDHEGSIIGSRRVYHWIMEGLSIGSRRV</sequence>
<dbReference type="Proteomes" id="UP000887569">
    <property type="component" value="Unplaced"/>
</dbReference>
<organism evidence="1 2">
    <name type="scientific">Parascaris univalens</name>
    <name type="common">Nematode worm</name>
    <dbReference type="NCBI Taxonomy" id="6257"/>
    <lineage>
        <taxon>Eukaryota</taxon>
        <taxon>Metazoa</taxon>
        <taxon>Ecdysozoa</taxon>
        <taxon>Nematoda</taxon>
        <taxon>Chromadorea</taxon>
        <taxon>Rhabditida</taxon>
        <taxon>Spirurina</taxon>
        <taxon>Ascaridomorpha</taxon>
        <taxon>Ascaridoidea</taxon>
        <taxon>Ascarididae</taxon>
        <taxon>Parascaris</taxon>
    </lineage>
</organism>
<protein>
    <submittedName>
        <fullName evidence="2">Uncharacterized protein</fullName>
    </submittedName>
</protein>
<reference evidence="2" key="1">
    <citation type="submission" date="2022-11" db="UniProtKB">
        <authorList>
            <consortium name="WormBaseParasite"/>
        </authorList>
    </citation>
    <scope>IDENTIFICATION</scope>
</reference>
<proteinExistence type="predicted"/>
<name>A0A915B3D3_PARUN</name>
<evidence type="ECO:0000313" key="1">
    <source>
        <dbReference type="Proteomes" id="UP000887569"/>
    </source>
</evidence>